<dbReference type="InterPro" id="IPR041916">
    <property type="entry name" value="Anti_sigma_zinc_sf"/>
</dbReference>
<evidence type="ECO:0000256" key="1">
    <source>
        <dbReference type="SAM" id="MobiDB-lite"/>
    </source>
</evidence>
<protein>
    <recommendedName>
        <fullName evidence="2">Putative zinc-finger domain-containing protein</fullName>
    </recommendedName>
</protein>
<gene>
    <name evidence="3" type="ORF">LCGC14_2977880</name>
</gene>
<evidence type="ECO:0000259" key="2">
    <source>
        <dbReference type="Pfam" id="PF13490"/>
    </source>
</evidence>
<feature type="region of interest" description="Disordered" evidence="1">
    <location>
        <begin position="50"/>
        <end position="72"/>
    </location>
</feature>
<evidence type="ECO:0000313" key="3">
    <source>
        <dbReference type="EMBL" id="KKK65065.1"/>
    </source>
</evidence>
<feature type="domain" description="Putative zinc-finger" evidence="2">
    <location>
        <begin position="10"/>
        <end position="41"/>
    </location>
</feature>
<organism evidence="3">
    <name type="scientific">marine sediment metagenome</name>
    <dbReference type="NCBI Taxonomy" id="412755"/>
    <lineage>
        <taxon>unclassified sequences</taxon>
        <taxon>metagenomes</taxon>
        <taxon>ecological metagenomes</taxon>
    </lineage>
</organism>
<feature type="non-terminal residue" evidence="3">
    <location>
        <position position="72"/>
    </location>
</feature>
<proteinExistence type="predicted"/>
<sequence>MMFWFNRHRRLRDQLSAYIDGELDASAAERLERHLAECGRCPNNRSATFISVKSPTGDRWADPTGSSSSSTR</sequence>
<comment type="caution">
    <text evidence="3">The sequence shown here is derived from an EMBL/GenBank/DDBJ whole genome shotgun (WGS) entry which is preliminary data.</text>
</comment>
<reference evidence="3" key="1">
    <citation type="journal article" date="2015" name="Nature">
        <title>Complex archaea that bridge the gap between prokaryotes and eukaryotes.</title>
        <authorList>
            <person name="Spang A."/>
            <person name="Saw J.H."/>
            <person name="Jorgensen S.L."/>
            <person name="Zaremba-Niedzwiedzka K."/>
            <person name="Martijn J."/>
            <person name="Lind A.E."/>
            <person name="van Eijk R."/>
            <person name="Schleper C."/>
            <person name="Guy L."/>
            <person name="Ettema T.J."/>
        </authorList>
    </citation>
    <scope>NUCLEOTIDE SEQUENCE</scope>
</reference>
<dbReference type="EMBL" id="LAZR01060735">
    <property type="protein sequence ID" value="KKK65065.1"/>
    <property type="molecule type" value="Genomic_DNA"/>
</dbReference>
<dbReference type="Gene3D" id="1.10.10.1320">
    <property type="entry name" value="Anti-sigma factor, zinc-finger domain"/>
    <property type="match status" value="1"/>
</dbReference>
<dbReference type="Pfam" id="PF13490">
    <property type="entry name" value="zf-HC2"/>
    <property type="match status" value="1"/>
</dbReference>
<accession>A0A0F8XUY0</accession>
<dbReference type="AlphaFoldDB" id="A0A0F8XUY0"/>
<dbReference type="InterPro" id="IPR027383">
    <property type="entry name" value="Znf_put"/>
</dbReference>
<name>A0A0F8XUY0_9ZZZZ</name>